<protein>
    <submittedName>
        <fullName evidence="2">Uncharacterized protein</fullName>
    </submittedName>
</protein>
<feature type="compositionally biased region" description="Acidic residues" evidence="1">
    <location>
        <begin position="52"/>
        <end position="61"/>
    </location>
</feature>
<evidence type="ECO:0000313" key="3">
    <source>
        <dbReference type="Proteomes" id="UP000075881"/>
    </source>
</evidence>
<dbReference type="Proteomes" id="UP000075881">
    <property type="component" value="Unassembled WGS sequence"/>
</dbReference>
<dbReference type="EnsemblMetazoa" id="ACHR007951-RA">
    <property type="protein sequence ID" value="ACHR007951-PA"/>
    <property type="gene ID" value="ACHR007951"/>
</dbReference>
<evidence type="ECO:0000313" key="2">
    <source>
        <dbReference type="EnsemblMetazoa" id="ACHR007951-PA"/>
    </source>
</evidence>
<reference evidence="2" key="2">
    <citation type="submission" date="2020-05" db="UniProtKB">
        <authorList>
            <consortium name="EnsemblMetazoa"/>
        </authorList>
    </citation>
    <scope>IDENTIFICATION</scope>
    <source>
        <strain evidence="2">ACHKN1017</strain>
    </source>
</reference>
<feature type="compositionally biased region" description="Basic and acidic residues" evidence="1">
    <location>
        <begin position="33"/>
        <end position="51"/>
    </location>
</feature>
<feature type="region of interest" description="Disordered" evidence="1">
    <location>
        <begin position="33"/>
        <end position="85"/>
    </location>
</feature>
<evidence type="ECO:0000256" key="1">
    <source>
        <dbReference type="SAM" id="MobiDB-lite"/>
    </source>
</evidence>
<sequence length="122" mass="13945">MTEACDSISEEERSLFRPFTRESLQAIEARIADEEAKHRELERKRAEGEIRYDDEDEDEGPQPDATLEQGVPVPVRMQGSFPPELASTPLEDIDSFYSNQRTFVVISKGKDIFRFSATNALY</sequence>
<accession>A0A182KB14</accession>
<reference evidence="3" key="1">
    <citation type="submission" date="2013-03" db="EMBL/GenBank/DDBJ databases">
        <title>The Genome Sequence of Anopheles christyi ACHKN1017.</title>
        <authorList>
            <consortium name="The Broad Institute Genomics Platform"/>
            <person name="Neafsey D.E."/>
            <person name="Besansky N."/>
            <person name="Walker B."/>
            <person name="Young S.K."/>
            <person name="Zeng Q."/>
            <person name="Gargeya S."/>
            <person name="Fitzgerald M."/>
            <person name="Haas B."/>
            <person name="Abouelleil A."/>
            <person name="Allen A.W."/>
            <person name="Alvarado L."/>
            <person name="Arachchi H.M."/>
            <person name="Berlin A.M."/>
            <person name="Chapman S.B."/>
            <person name="Gainer-Dewar J."/>
            <person name="Goldberg J."/>
            <person name="Griggs A."/>
            <person name="Gujja S."/>
            <person name="Hansen M."/>
            <person name="Howarth C."/>
            <person name="Imamovic A."/>
            <person name="Ireland A."/>
            <person name="Larimer J."/>
            <person name="McCowan C."/>
            <person name="Murphy C."/>
            <person name="Pearson M."/>
            <person name="Poon T.W."/>
            <person name="Priest M."/>
            <person name="Roberts A."/>
            <person name="Saif S."/>
            <person name="Shea T."/>
            <person name="Sisk P."/>
            <person name="Sykes S."/>
            <person name="Wortman J."/>
            <person name="Nusbaum C."/>
            <person name="Birren B."/>
        </authorList>
    </citation>
    <scope>NUCLEOTIDE SEQUENCE [LARGE SCALE GENOMIC DNA]</scope>
    <source>
        <strain evidence="3">ACHKN1017</strain>
    </source>
</reference>
<dbReference type="STRING" id="43041.A0A182KB14"/>
<name>A0A182KB14_9DIPT</name>
<proteinExistence type="predicted"/>
<organism evidence="2 3">
    <name type="scientific">Anopheles christyi</name>
    <dbReference type="NCBI Taxonomy" id="43041"/>
    <lineage>
        <taxon>Eukaryota</taxon>
        <taxon>Metazoa</taxon>
        <taxon>Ecdysozoa</taxon>
        <taxon>Arthropoda</taxon>
        <taxon>Hexapoda</taxon>
        <taxon>Insecta</taxon>
        <taxon>Pterygota</taxon>
        <taxon>Neoptera</taxon>
        <taxon>Endopterygota</taxon>
        <taxon>Diptera</taxon>
        <taxon>Nematocera</taxon>
        <taxon>Culicoidea</taxon>
        <taxon>Culicidae</taxon>
        <taxon>Anophelinae</taxon>
        <taxon>Anopheles</taxon>
    </lineage>
</organism>
<keyword evidence="3" id="KW-1185">Reference proteome</keyword>
<dbReference type="AlphaFoldDB" id="A0A182KB14"/>
<dbReference type="VEuPathDB" id="VectorBase:ACHR007951"/>